<feature type="region of interest" description="Disordered" evidence="1">
    <location>
        <begin position="485"/>
        <end position="513"/>
    </location>
</feature>
<evidence type="ECO:0008006" key="4">
    <source>
        <dbReference type="Google" id="ProtNLM"/>
    </source>
</evidence>
<evidence type="ECO:0000256" key="1">
    <source>
        <dbReference type="SAM" id="MobiDB-lite"/>
    </source>
</evidence>
<proteinExistence type="predicted"/>
<gene>
    <name evidence="2" type="ORF">FB470_001939</name>
</gene>
<evidence type="ECO:0000313" key="2">
    <source>
        <dbReference type="EMBL" id="MDQ0377945.1"/>
    </source>
</evidence>
<accession>A0ABU0ERM2</accession>
<organism evidence="2 3">
    <name type="scientific">Amycolatopsis thermophila</name>
    <dbReference type="NCBI Taxonomy" id="206084"/>
    <lineage>
        <taxon>Bacteria</taxon>
        <taxon>Bacillati</taxon>
        <taxon>Actinomycetota</taxon>
        <taxon>Actinomycetes</taxon>
        <taxon>Pseudonocardiales</taxon>
        <taxon>Pseudonocardiaceae</taxon>
        <taxon>Amycolatopsis</taxon>
    </lineage>
</organism>
<feature type="compositionally biased region" description="Acidic residues" evidence="1">
    <location>
        <begin position="504"/>
        <end position="513"/>
    </location>
</feature>
<comment type="caution">
    <text evidence="2">The sequence shown here is derived from an EMBL/GenBank/DDBJ whole genome shotgun (WGS) entry which is preliminary data.</text>
</comment>
<protein>
    <recommendedName>
        <fullName evidence="4">Phage portal protein</fullName>
    </recommendedName>
</protein>
<sequence length="513" mass="57507">MLIRPDSQWPPPGAAKMRKRWPSWRAWWSGDFDELRKHAPATAPNGYWAKRDRHPEDRQVHLPLAADIARTSAELVFGDTQALDFGPLQDSWEELAQDIGWTNSLLEAGEVDAALGGVFLRPAWDKAVANHPLLTAVPVDEALPEFRFGMLWQVTFVTELGERDGFWWRWLEHHERGQIRHELWKGTATNIGRAVALADQPETAPLAAGEDGGLIDTTPIRPDGGLLVDYIPNDLPQPLDRLPFGRSDLQGIESALDMLDTTWDSWMRDLDLGKGRVIVSSEMLDGIAPAPRSTGHVQTATDRFFGRLRRGTPTKVFDEDAKVFTPLPGLPPDDGGKVTPITHVQFQLRVQEHADTAMALVEQIVSRAGYAPQTFGQDVDGQISGTSRRLRERRTYTTRNRKRRYARSAIERTAETLMLIAATDFGGERPTERPKLDWRDTDQSDPKETAETINTLRMAEAMSTEIAVRMAHPDWDDTQVKEEVGRIKAERATAPAPSGFETPDQLDDEEPQA</sequence>
<evidence type="ECO:0000313" key="3">
    <source>
        <dbReference type="Proteomes" id="UP001229651"/>
    </source>
</evidence>
<name>A0ABU0ERM2_9PSEU</name>
<dbReference type="Pfam" id="PF05133">
    <property type="entry name" value="SPP1_portal"/>
    <property type="match status" value="1"/>
</dbReference>
<feature type="compositionally biased region" description="Basic and acidic residues" evidence="1">
    <location>
        <begin position="426"/>
        <end position="449"/>
    </location>
</feature>
<dbReference type="InterPro" id="IPR021145">
    <property type="entry name" value="Portal_protein_SPP1_Gp6-like"/>
</dbReference>
<dbReference type="EMBL" id="JAUSUT010000001">
    <property type="protein sequence ID" value="MDQ0377945.1"/>
    <property type="molecule type" value="Genomic_DNA"/>
</dbReference>
<feature type="region of interest" description="Disordered" evidence="1">
    <location>
        <begin position="425"/>
        <end position="449"/>
    </location>
</feature>
<dbReference type="RefSeq" id="WP_306990555.1">
    <property type="nucleotide sequence ID" value="NZ_JAUSUT010000001.1"/>
</dbReference>
<dbReference type="Proteomes" id="UP001229651">
    <property type="component" value="Unassembled WGS sequence"/>
</dbReference>
<reference evidence="2 3" key="1">
    <citation type="submission" date="2023-07" db="EMBL/GenBank/DDBJ databases">
        <title>Sequencing the genomes of 1000 actinobacteria strains.</title>
        <authorList>
            <person name="Klenk H.-P."/>
        </authorList>
    </citation>
    <scope>NUCLEOTIDE SEQUENCE [LARGE SCALE GENOMIC DNA]</scope>
    <source>
        <strain evidence="2 3">DSM 45805</strain>
    </source>
</reference>
<keyword evidence="3" id="KW-1185">Reference proteome</keyword>